<dbReference type="PANTHER" id="PTHR46743:SF2">
    <property type="entry name" value="TEICHOIC ACIDS EXPORT ATP-BINDING PROTEIN TAGH"/>
    <property type="match status" value="1"/>
</dbReference>
<dbReference type="InterPro" id="IPR003593">
    <property type="entry name" value="AAA+_ATPase"/>
</dbReference>
<dbReference type="EMBL" id="OX458333">
    <property type="protein sequence ID" value="CAI8930377.1"/>
    <property type="molecule type" value="Genomic_DNA"/>
</dbReference>
<dbReference type="CDD" id="cd03220">
    <property type="entry name" value="ABC_KpsT_Wzt"/>
    <property type="match status" value="1"/>
</dbReference>
<dbReference type="InterPro" id="IPR003439">
    <property type="entry name" value="ABC_transporter-like_ATP-bd"/>
</dbReference>
<evidence type="ECO:0000256" key="4">
    <source>
        <dbReference type="ARBA" id="ARBA00022840"/>
    </source>
</evidence>
<feature type="domain" description="ABC transporter" evidence="5">
    <location>
        <begin position="35"/>
        <end position="255"/>
    </location>
</feature>
<dbReference type="SMART" id="SM00382">
    <property type="entry name" value="AAA"/>
    <property type="match status" value="1"/>
</dbReference>
<dbReference type="RefSeq" id="WP_051331486.1">
    <property type="nucleotide sequence ID" value="NZ_OX458333.1"/>
</dbReference>
<dbReference type="Pfam" id="PF00005">
    <property type="entry name" value="ABC_tran"/>
    <property type="match status" value="1"/>
</dbReference>
<dbReference type="PROSITE" id="PS50893">
    <property type="entry name" value="ABC_TRANSPORTER_2"/>
    <property type="match status" value="1"/>
</dbReference>
<evidence type="ECO:0000256" key="3">
    <source>
        <dbReference type="ARBA" id="ARBA00022741"/>
    </source>
</evidence>
<evidence type="ECO:0000259" key="5">
    <source>
        <dbReference type="PROSITE" id="PS50893"/>
    </source>
</evidence>
<comment type="similarity">
    <text evidence="1">Belongs to the ABC transporter superfamily.</text>
</comment>
<dbReference type="InterPro" id="IPR015860">
    <property type="entry name" value="ABC_transpr_TagH-like"/>
</dbReference>
<accession>A0ABN8XAQ7</accession>
<name>A0ABN8XAQ7_9GAMM</name>
<evidence type="ECO:0000313" key="6">
    <source>
        <dbReference type="EMBL" id="CAI8930377.1"/>
    </source>
</evidence>
<sequence>MSRPAILFDQVGKKFRRSLKADLLYGFQDASRSLLRLKPLERLRREEFWALRDISFAAGVGECIGIIGPNGAGKSTLLKLVNRDYRPDRGHIVTRGKIKSLIRIGTGLQPMLTGRENIYIQCAQRGLDKRETDTKLDEIVAFAGLEKSLDIPVRQYSDGMYARLEFSIATCVPTDVLLVDEVLAVGDIAFQMRCLERLVSLKREGTTILFVSHSEMHVRHVADRCLLLFDGEALAFGDTDKLFLKYYQSIGYFDRQLKPLGTPPQMPMDFAGVASIRTLTVKGRENVDGTQAFTGQPVDFEVSYIAATSVESAGLVLQFWTPSGVLVASIDSRLEYNQVSLEPSVGRLRLSLPFLSLTPGIYRVAGGFVSAEGWLGYSGNLLNLIVKQQPGKVHDGLFVMNAKVSHLND</sequence>
<proteinExistence type="inferred from homology"/>
<organism evidence="6 7">
    <name type="scientific">Methylocaldum szegediense</name>
    <dbReference type="NCBI Taxonomy" id="73780"/>
    <lineage>
        <taxon>Bacteria</taxon>
        <taxon>Pseudomonadati</taxon>
        <taxon>Pseudomonadota</taxon>
        <taxon>Gammaproteobacteria</taxon>
        <taxon>Methylococcales</taxon>
        <taxon>Methylococcaceae</taxon>
        <taxon>Methylocaldum</taxon>
    </lineage>
</organism>
<dbReference type="SUPFAM" id="SSF52540">
    <property type="entry name" value="P-loop containing nucleoside triphosphate hydrolases"/>
    <property type="match status" value="1"/>
</dbReference>
<evidence type="ECO:0000313" key="7">
    <source>
        <dbReference type="Proteomes" id="UP001162030"/>
    </source>
</evidence>
<dbReference type="InterPro" id="IPR050683">
    <property type="entry name" value="Bact_Polysacc_Export_ATP-bd"/>
</dbReference>
<dbReference type="Gene3D" id="3.40.50.300">
    <property type="entry name" value="P-loop containing nucleotide triphosphate hydrolases"/>
    <property type="match status" value="1"/>
</dbReference>
<reference evidence="6 7" key="1">
    <citation type="submission" date="2023-03" db="EMBL/GenBank/DDBJ databases">
        <authorList>
            <person name="Pearce D."/>
        </authorList>
    </citation>
    <scope>NUCLEOTIDE SEQUENCE [LARGE SCALE GENOMIC DNA]</scope>
    <source>
        <strain evidence="6">Msz</strain>
    </source>
</reference>
<evidence type="ECO:0000256" key="1">
    <source>
        <dbReference type="ARBA" id="ARBA00005417"/>
    </source>
</evidence>
<keyword evidence="7" id="KW-1185">Reference proteome</keyword>
<evidence type="ECO:0000256" key="2">
    <source>
        <dbReference type="ARBA" id="ARBA00022448"/>
    </source>
</evidence>
<gene>
    <name evidence="6" type="ORF">MSZNOR_4024</name>
</gene>
<protein>
    <submittedName>
        <fullName evidence="6">ABC transporter, ATP-binding family protein</fullName>
    </submittedName>
</protein>
<dbReference type="GO" id="GO:0005524">
    <property type="term" value="F:ATP binding"/>
    <property type="evidence" value="ECO:0007669"/>
    <property type="project" value="UniProtKB-KW"/>
</dbReference>
<dbReference type="PANTHER" id="PTHR46743">
    <property type="entry name" value="TEICHOIC ACIDS EXPORT ATP-BINDING PROTEIN TAGH"/>
    <property type="match status" value="1"/>
</dbReference>
<dbReference type="InterPro" id="IPR027417">
    <property type="entry name" value="P-loop_NTPase"/>
</dbReference>
<dbReference type="Proteomes" id="UP001162030">
    <property type="component" value="Chromosome"/>
</dbReference>
<keyword evidence="2" id="KW-0813">Transport</keyword>
<keyword evidence="3" id="KW-0547">Nucleotide-binding</keyword>
<keyword evidence="4 6" id="KW-0067">ATP-binding</keyword>